<protein>
    <submittedName>
        <fullName evidence="2">Uncharacterized protein</fullName>
    </submittedName>
</protein>
<gene>
    <name evidence="2" type="ORF">BDP27DRAFT_1331704</name>
</gene>
<comment type="caution">
    <text evidence="2">The sequence shown here is derived from an EMBL/GenBank/DDBJ whole genome shotgun (WGS) entry which is preliminary data.</text>
</comment>
<evidence type="ECO:0000313" key="3">
    <source>
        <dbReference type="Proteomes" id="UP000772434"/>
    </source>
</evidence>
<accession>A0A9P5PLM2</accession>
<feature type="compositionally biased region" description="Polar residues" evidence="1">
    <location>
        <begin position="112"/>
        <end position="122"/>
    </location>
</feature>
<feature type="compositionally biased region" description="Acidic residues" evidence="1">
    <location>
        <begin position="25"/>
        <end position="35"/>
    </location>
</feature>
<evidence type="ECO:0000256" key="1">
    <source>
        <dbReference type="SAM" id="MobiDB-lite"/>
    </source>
</evidence>
<feature type="region of interest" description="Disordered" evidence="1">
    <location>
        <begin position="17"/>
        <end position="49"/>
    </location>
</feature>
<dbReference type="OrthoDB" id="3124916at2759"/>
<dbReference type="Proteomes" id="UP000772434">
    <property type="component" value="Unassembled WGS sequence"/>
</dbReference>
<name>A0A9P5PLM2_9AGAR</name>
<proteinExistence type="predicted"/>
<sequence>MAPTLIMVRTDLDISIRNNKKDPESSLDSDLDDMEGNGSALGSSYELQPTGKAKGYVESQGYDVWVNFKEGSGDPLSPKEPQNDGPGISGLGPLVNAHAGWDTHNAPPPAFSESQQGSSTMLISAGPPLLRNEKSSQHGVMIVLNPPVIAET</sequence>
<organism evidence="2 3">
    <name type="scientific">Rhodocollybia butyracea</name>
    <dbReference type="NCBI Taxonomy" id="206335"/>
    <lineage>
        <taxon>Eukaryota</taxon>
        <taxon>Fungi</taxon>
        <taxon>Dikarya</taxon>
        <taxon>Basidiomycota</taxon>
        <taxon>Agaricomycotina</taxon>
        <taxon>Agaricomycetes</taxon>
        <taxon>Agaricomycetidae</taxon>
        <taxon>Agaricales</taxon>
        <taxon>Marasmiineae</taxon>
        <taxon>Omphalotaceae</taxon>
        <taxon>Rhodocollybia</taxon>
    </lineage>
</organism>
<dbReference type="AlphaFoldDB" id="A0A9P5PLM2"/>
<feature type="region of interest" description="Disordered" evidence="1">
    <location>
        <begin position="67"/>
        <end position="137"/>
    </location>
</feature>
<keyword evidence="3" id="KW-1185">Reference proteome</keyword>
<dbReference type="EMBL" id="JADNRY010000100">
    <property type="protein sequence ID" value="KAF9065623.1"/>
    <property type="molecule type" value="Genomic_DNA"/>
</dbReference>
<evidence type="ECO:0000313" key="2">
    <source>
        <dbReference type="EMBL" id="KAF9065623.1"/>
    </source>
</evidence>
<reference evidence="2" key="1">
    <citation type="submission" date="2020-11" db="EMBL/GenBank/DDBJ databases">
        <authorList>
            <consortium name="DOE Joint Genome Institute"/>
            <person name="Ahrendt S."/>
            <person name="Riley R."/>
            <person name="Andreopoulos W."/>
            <person name="Labutti K."/>
            <person name="Pangilinan J."/>
            <person name="Ruiz-Duenas F.J."/>
            <person name="Barrasa J.M."/>
            <person name="Sanchez-Garcia M."/>
            <person name="Camarero S."/>
            <person name="Miyauchi S."/>
            <person name="Serrano A."/>
            <person name="Linde D."/>
            <person name="Babiker R."/>
            <person name="Drula E."/>
            <person name="Ayuso-Fernandez I."/>
            <person name="Pacheco R."/>
            <person name="Padilla G."/>
            <person name="Ferreira P."/>
            <person name="Barriuso J."/>
            <person name="Kellner H."/>
            <person name="Castanera R."/>
            <person name="Alfaro M."/>
            <person name="Ramirez L."/>
            <person name="Pisabarro A.G."/>
            <person name="Kuo A."/>
            <person name="Tritt A."/>
            <person name="Lipzen A."/>
            <person name="He G."/>
            <person name="Yan M."/>
            <person name="Ng V."/>
            <person name="Cullen D."/>
            <person name="Martin F."/>
            <person name="Rosso M.-N."/>
            <person name="Henrissat B."/>
            <person name="Hibbett D."/>
            <person name="Martinez A.T."/>
            <person name="Grigoriev I.V."/>
        </authorList>
    </citation>
    <scope>NUCLEOTIDE SEQUENCE</scope>
    <source>
        <strain evidence="2">AH 40177</strain>
    </source>
</reference>